<comment type="caution">
    <text evidence="3">The sequence shown here is derived from an EMBL/GenBank/DDBJ whole genome shotgun (WGS) entry which is preliminary data.</text>
</comment>
<feature type="region of interest" description="Disordered" evidence="2">
    <location>
        <begin position="337"/>
        <end position="418"/>
    </location>
</feature>
<feature type="compositionally biased region" description="Gly residues" evidence="2">
    <location>
        <begin position="275"/>
        <end position="284"/>
    </location>
</feature>
<feature type="compositionally biased region" description="Pro residues" evidence="2">
    <location>
        <begin position="609"/>
        <end position="621"/>
    </location>
</feature>
<dbReference type="Gene3D" id="3.80.10.10">
    <property type="entry name" value="Ribonuclease Inhibitor"/>
    <property type="match status" value="1"/>
</dbReference>
<feature type="compositionally biased region" description="Low complexity" evidence="2">
    <location>
        <begin position="381"/>
        <end position="407"/>
    </location>
</feature>
<feature type="compositionally biased region" description="Low complexity" evidence="2">
    <location>
        <begin position="622"/>
        <end position="672"/>
    </location>
</feature>
<accession>A0A9W6EYB0</accession>
<name>A0A9W6EYB0_9CHLO</name>
<gene>
    <name evidence="3" type="primary">PLEST004217</name>
    <name evidence="3" type="ORF">PLESTB_000207800</name>
</gene>
<reference evidence="3 4" key="1">
    <citation type="journal article" date="2023" name="Commun. Biol.">
        <title>Reorganization of the ancestral sex-determining regions during the evolution of trioecy in Pleodorina starrii.</title>
        <authorList>
            <person name="Takahashi K."/>
            <person name="Suzuki S."/>
            <person name="Kawai-Toyooka H."/>
            <person name="Yamamoto K."/>
            <person name="Hamaji T."/>
            <person name="Ootsuki R."/>
            <person name="Yamaguchi H."/>
            <person name="Kawachi M."/>
            <person name="Higashiyama T."/>
            <person name="Nozaki H."/>
        </authorList>
    </citation>
    <scope>NUCLEOTIDE SEQUENCE [LARGE SCALE GENOMIC DNA]</scope>
    <source>
        <strain evidence="3 4">NIES-4479</strain>
    </source>
</reference>
<feature type="region of interest" description="Disordered" evidence="2">
    <location>
        <begin position="910"/>
        <end position="929"/>
    </location>
</feature>
<feature type="region of interest" description="Disordered" evidence="2">
    <location>
        <begin position="68"/>
        <end position="99"/>
    </location>
</feature>
<dbReference type="SUPFAM" id="SSF52047">
    <property type="entry name" value="RNI-like"/>
    <property type="match status" value="1"/>
</dbReference>
<feature type="compositionally biased region" description="Low complexity" evidence="2">
    <location>
        <begin position="177"/>
        <end position="198"/>
    </location>
</feature>
<dbReference type="GO" id="GO:0005930">
    <property type="term" value="C:axoneme"/>
    <property type="evidence" value="ECO:0007669"/>
    <property type="project" value="UniProtKB-SubCell"/>
</dbReference>
<dbReference type="InterPro" id="IPR032675">
    <property type="entry name" value="LRR_dom_sf"/>
</dbReference>
<keyword evidence="4" id="KW-1185">Reference proteome</keyword>
<dbReference type="AlphaFoldDB" id="A0A9W6EYB0"/>
<feature type="compositionally biased region" description="Low complexity" evidence="2">
    <location>
        <begin position="225"/>
        <end position="238"/>
    </location>
</feature>
<organism evidence="3 4">
    <name type="scientific">Pleodorina starrii</name>
    <dbReference type="NCBI Taxonomy" id="330485"/>
    <lineage>
        <taxon>Eukaryota</taxon>
        <taxon>Viridiplantae</taxon>
        <taxon>Chlorophyta</taxon>
        <taxon>core chlorophytes</taxon>
        <taxon>Chlorophyceae</taxon>
        <taxon>CS clade</taxon>
        <taxon>Chlamydomonadales</taxon>
        <taxon>Volvocaceae</taxon>
        <taxon>Pleodorina</taxon>
    </lineage>
</organism>
<feature type="region of interest" description="Disordered" evidence="2">
    <location>
        <begin position="174"/>
        <end position="296"/>
    </location>
</feature>
<comment type="subcellular location">
    <subcellularLocation>
        <location evidence="1">Cytoplasm</location>
        <location evidence="1">Cytoskeleton</location>
        <location evidence="1">Cilium axoneme</location>
    </subcellularLocation>
</comment>
<evidence type="ECO:0000256" key="1">
    <source>
        <dbReference type="ARBA" id="ARBA00004430"/>
    </source>
</evidence>
<feature type="compositionally biased region" description="Low complexity" evidence="2">
    <location>
        <begin position="251"/>
        <end position="265"/>
    </location>
</feature>
<protein>
    <submittedName>
        <fullName evidence="3">Uncharacterized protein</fullName>
    </submittedName>
</protein>
<dbReference type="EMBL" id="BRXU01000002">
    <property type="protein sequence ID" value="GLC49334.1"/>
    <property type="molecule type" value="Genomic_DNA"/>
</dbReference>
<sequence>MHAGGREGVAAEWADTVAALAACLPALSHLHIMDVPNPADDHGVAKLLRLCATAATAAGAGAGATTWTPMPAARIPPPPPLAPEAAAPPPAAPGEATATATSAAVSDAFAVGALRQLDLDFLDADDDCDYVRSAQITFAAGRDSSGGSQQDDDSDAGGVALGVRVMAVVVDSDRYSESTGSGSSSGSSGIDSGASSWGGSEGGSRPGSEGGSRPGSDGGEEGRSESVSGSSGTSSSAESNRDEGGSAQGCRSGTTTTNSSSSSSRSRGRDSDSGDAGGRVGAGVGRAHSPAANDVMDDVTTAIGDLLRNLGLPYWHPPTDPTAYRPDDPASALSTLALASDCGGPSPEPDRHLSPSASGLSLPDGRFTNESARMGPRESPAHTAPDTAAAEAPTDFPRDGPLTLLGEPPSPPPPPRATAAAVAVVTSLEVTLCCDAAAGSRGAQALNLDLSSLPGLRSLGLRLFSDTATTSFSQGCELRLRGAAALTSLRLLRSGGAAPPPELGGGLAAALAREAPCLRQLVVEGAVLGAARAASAVAVAEEEAGRAGSGCCEGERVGGDGGRRWRLEHLALRLLPYCGPPRYSRSLDAAWLPSSLTYLELANADLLASPPPLPPPPPLAPEPSASSAAEASDAAAAAEPRLPLADAGACASRRVPPSRPANASSSSSNSISSGGGGGGAERPDAELRRPLARLPYLAHLQLHGCHVADLPSLSSSTDLTHLALSDCSAPGATAATALAAAWPSLRTLTVSATLPAQAGGASQALPPAASQLVQQQRQGAAANGSGVAAAKREAQAEVVLEPWALRPEDVGALAAVSGLRCLSWQVPRSRAGVGLPTLERLPCLSSLRRLSLHLGFDNDVTPAQLLSCLGRLRRLVELEVVVGHGPCRAFVGGEGGSQGRAVAACGGVGGRGDAQGQGPARGSLRPGSLEDSLAEALPSTLVNVRRD</sequence>
<feature type="region of interest" description="Disordered" evidence="2">
    <location>
        <begin position="609"/>
        <end position="684"/>
    </location>
</feature>
<feature type="compositionally biased region" description="Gly residues" evidence="2">
    <location>
        <begin position="199"/>
        <end position="217"/>
    </location>
</feature>
<evidence type="ECO:0000256" key="2">
    <source>
        <dbReference type="SAM" id="MobiDB-lite"/>
    </source>
</evidence>
<evidence type="ECO:0000313" key="4">
    <source>
        <dbReference type="Proteomes" id="UP001165080"/>
    </source>
</evidence>
<feature type="region of interest" description="Disordered" evidence="2">
    <location>
        <begin position="310"/>
        <end position="329"/>
    </location>
</feature>
<evidence type="ECO:0000313" key="3">
    <source>
        <dbReference type="EMBL" id="GLC49334.1"/>
    </source>
</evidence>
<dbReference type="Proteomes" id="UP001165080">
    <property type="component" value="Unassembled WGS sequence"/>
</dbReference>
<proteinExistence type="predicted"/>
<feature type="compositionally biased region" description="Pro residues" evidence="2">
    <location>
        <begin position="74"/>
        <end position="92"/>
    </location>
</feature>